<dbReference type="HOGENOM" id="CLU_920597_0_0_10"/>
<dbReference type="KEGG" id="hhy:Halhy_1239"/>
<dbReference type="STRING" id="760192.Halhy_1239"/>
<evidence type="ECO:0000313" key="1">
    <source>
        <dbReference type="EMBL" id="AEE49134.1"/>
    </source>
</evidence>
<keyword evidence="2" id="KW-1185">Reference proteome</keyword>
<organism evidence="1 2">
    <name type="scientific">Haliscomenobacter hydrossis (strain ATCC 27775 / DSM 1100 / LMG 10767 / O)</name>
    <dbReference type="NCBI Taxonomy" id="760192"/>
    <lineage>
        <taxon>Bacteria</taxon>
        <taxon>Pseudomonadati</taxon>
        <taxon>Bacteroidota</taxon>
        <taxon>Saprospiria</taxon>
        <taxon>Saprospirales</taxon>
        <taxon>Haliscomenobacteraceae</taxon>
        <taxon>Haliscomenobacter</taxon>
    </lineage>
</organism>
<protein>
    <submittedName>
        <fullName evidence="1">Uncharacterized protein</fullName>
    </submittedName>
</protein>
<dbReference type="Proteomes" id="UP000008461">
    <property type="component" value="Chromosome"/>
</dbReference>
<evidence type="ECO:0000313" key="2">
    <source>
        <dbReference type="Proteomes" id="UP000008461"/>
    </source>
</evidence>
<dbReference type="EMBL" id="CP002691">
    <property type="protein sequence ID" value="AEE49134.1"/>
    <property type="molecule type" value="Genomic_DNA"/>
</dbReference>
<sequence>MEEEAIGFPILMNNLMLILMTLRFIKRILNGSFGGFNYWRRYMQKMLIYCPLPSFVHKVAANLYRRLGSADEYAQNLAECSITTVAVLVGVLLLNCNNNTTQEQFRTKSQVSQAIVNDSLERETRLSVKHQENVKDVLPDTTINGKLRLENPVSSEEFYPNIDEINLIEYIRDSPVALFTNQQGNEYLMAYQYEGGTKNAFSCFEIGYSKDFASESPNKTLAKNFKTESNLCLGMALKDLEVIKGKEYLKKDIDSNTTLVTYRINDMDSSPFLKRYNMPGYFIECTLKNDRITKVFFGFDYP</sequence>
<dbReference type="eggNOG" id="ENOG5032V8B">
    <property type="taxonomic scope" value="Bacteria"/>
</dbReference>
<dbReference type="AlphaFoldDB" id="F4KTZ8"/>
<proteinExistence type="predicted"/>
<gene>
    <name evidence="1" type="ordered locus">Halhy_1239</name>
</gene>
<reference key="2">
    <citation type="submission" date="2011-04" db="EMBL/GenBank/DDBJ databases">
        <title>Complete sequence of chromosome of Haliscomenobacter hydrossis DSM 1100.</title>
        <authorList>
            <consortium name="US DOE Joint Genome Institute (JGI-PGF)"/>
            <person name="Lucas S."/>
            <person name="Han J."/>
            <person name="Lapidus A."/>
            <person name="Bruce D."/>
            <person name="Goodwin L."/>
            <person name="Pitluck S."/>
            <person name="Peters L."/>
            <person name="Kyrpides N."/>
            <person name="Mavromatis K."/>
            <person name="Ivanova N."/>
            <person name="Ovchinnikova G."/>
            <person name="Pagani I."/>
            <person name="Daligault H."/>
            <person name="Detter J.C."/>
            <person name="Han C."/>
            <person name="Land M."/>
            <person name="Hauser L."/>
            <person name="Markowitz V."/>
            <person name="Cheng J.-F."/>
            <person name="Hugenholtz P."/>
            <person name="Woyke T."/>
            <person name="Wu D."/>
            <person name="Verbarg S."/>
            <person name="Frueling A."/>
            <person name="Brambilla E."/>
            <person name="Klenk H.-P."/>
            <person name="Eisen J.A."/>
        </authorList>
    </citation>
    <scope>NUCLEOTIDE SEQUENCE</scope>
    <source>
        <strain>DSM 1100</strain>
    </source>
</reference>
<name>F4KTZ8_HALH1</name>
<accession>F4KTZ8</accession>
<dbReference type="RefSeq" id="WP_013763689.1">
    <property type="nucleotide sequence ID" value="NC_015510.1"/>
</dbReference>
<reference evidence="1 2" key="1">
    <citation type="journal article" date="2011" name="Stand. Genomic Sci.">
        <title>Complete genome sequence of Haliscomenobacter hydrossis type strain (O).</title>
        <authorList>
            <consortium name="US DOE Joint Genome Institute (JGI-PGF)"/>
            <person name="Daligault H."/>
            <person name="Lapidus A."/>
            <person name="Zeytun A."/>
            <person name="Nolan M."/>
            <person name="Lucas S."/>
            <person name="Del Rio T.G."/>
            <person name="Tice H."/>
            <person name="Cheng J.F."/>
            <person name="Tapia R."/>
            <person name="Han C."/>
            <person name="Goodwin L."/>
            <person name="Pitluck S."/>
            <person name="Liolios K."/>
            <person name="Pagani I."/>
            <person name="Ivanova N."/>
            <person name="Huntemann M."/>
            <person name="Mavromatis K."/>
            <person name="Mikhailova N."/>
            <person name="Pati A."/>
            <person name="Chen A."/>
            <person name="Palaniappan K."/>
            <person name="Land M."/>
            <person name="Hauser L."/>
            <person name="Brambilla E.M."/>
            <person name="Rohde M."/>
            <person name="Verbarg S."/>
            <person name="Goker M."/>
            <person name="Bristow J."/>
            <person name="Eisen J.A."/>
            <person name="Markowitz V."/>
            <person name="Hugenholtz P."/>
            <person name="Kyrpides N.C."/>
            <person name="Klenk H.P."/>
            <person name="Woyke T."/>
        </authorList>
    </citation>
    <scope>NUCLEOTIDE SEQUENCE [LARGE SCALE GENOMIC DNA]</scope>
    <source>
        <strain evidence="2">ATCC 27775 / DSM 1100 / LMG 10767 / O</strain>
    </source>
</reference>
<dbReference type="OrthoDB" id="979364at2"/>